<accession>A0A0E9SEE9</accession>
<name>A0A0E9SEE9_ANGAN</name>
<protein>
    <submittedName>
        <fullName evidence="1">Uncharacterized protein</fullName>
    </submittedName>
</protein>
<sequence>MKLHRIPGGSV</sequence>
<reference evidence="1" key="1">
    <citation type="submission" date="2014-11" db="EMBL/GenBank/DDBJ databases">
        <authorList>
            <person name="Amaro Gonzalez C."/>
        </authorList>
    </citation>
    <scope>NUCLEOTIDE SEQUENCE</scope>
</reference>
<proteinExistence type="predicted"/>
<evidence type="ECO:0000313" key="1">
    <source>
        <dbReference type="EMBL" id="JAH38868.1"/>
    </source>
</evidence>
<reference evidence="1" key="2">
    <citation type="journal article" date="2015" name="Fish Shellfish Immunol.">
        <title>Early steps in the European eel (Anguilla anguilla)-Vibrio vulnificus interaction in the gills: Role of the RtxA13 toxin.</title>
        <authorList>
            <person name="Callol A."/>
            <person name="Pajuelo D."/>
            <person name="Ebbesson L."/>
            <person name="Teles M."/>
            <person name="MacKenzie S."/>
            <person name="Amaro C."/>
        </authorList>
    </citation>
    <scope>NUCLEOTIDE SEQUENCE</scope>
</reference>
<dbReference type="EMBL" id="GBXM01069709">
    <property type="protein sequence ID" value="JAH38868.1"/>
    <property type="molecule type" value="Transcribed_RNA"/>
</dbReference>
<organism evidence="1">
    <name type="scientific">Anguilla anguilla</name>
    <name type="common">European freshwater eel</name>
    <name type="synonym">Muraena anguilla</name>
    <dbReference type="NCBI Taxonomy" id="7936"/>
    <lineage>
        <taxon>Eukaryota</taxon>
        <taxon>Metazoa</taxon>
        <taxon>Chordata</taxon>
        <taxon>Craniata</taxon>
        <taxon>Vertebrata</taxon>
        <taxon>Euteleostomi</taxon>
        <taxon>Actinopterygii</taxon>
        <taxon>Neopterygii</taxon>
        <taxon>Teleostei</taxon>
        <taxon>Anguilliformes</taxon>
        <taxon>Anguillidae</taxon>
        <taxon>Anguilla</taxon>
    </lineage>
</organism>